<dbReference type="GO" id="GO:0006261">
    <property type="term" value="P:DNA-templated DNA replication"/>
    <property type="evidence" value="ECO:0007669"/>
    <property type="project" value="TreeGrafter"/>
</dbReference>
<keyword evidence="6" id="KW-0698">rRNA processing</keyword>
<comment type="caution">
    <text evidence="7">The sequence shown here is derived from an EMBL/GenBank/DDBJ whole genome shotgun (WGS) entry which is preliminary data.</text>
</comment>
<sequence length="433" mass="47098">MLSEKFISSVNGPHLTSNSAIAKDVGIYAHTISPTYSVNATYKKSSTPVNSLAVNDTHIFAAQHEKAYVHVYSRLKGNQEAFVAFPERIRCLTLAGDVLVCGTAEGRLMLWEIYTGRLISTPPRHVQAVTCVVATPHHIISGSDDSDVHVWSITQLLDLDASDEHEPERSLPNHRAGITSLAASQDSNPDTSICVSASKDKSCIIWNYRSGDVLRSLLFPTFPLCVTLDPSSRALFSACEDGSLYLVEFFAEKPLLGPSAEDPSTVVQVSSPFGVMPTDAGPASCIAVSYDGTQLLTGHPKGQILKWDVADNKTPVELQNLNTAVTNLIFLSPVSGKRLTTAATVIKPSQGLSNYTLTLQFDTELRPDSRFNSLLNTTGFSSEVLHSAIAALQQPAAETDKEQELAQQNEELWAIINEQRALQKETVENLCRD</sequence>
<dbReference type="SMART" id="SM00320">
    <property type="entry name" value="WD40"/>
    <property type="match status" value="6"/>
</dbReference>
<dbReference type="Proteomes" id="UP000275385">
    <property type="component" value="Unassembled WGS sequence"/>
</dbReference>
<evidence type="ECO:0000256" key="3">
    <source>
        <dbReference type="ARBA" id="ARBA00022574"/>
    </source>
</evidence>
<dbReference type="InterPro" id="IPR036322">
    <property type="entry name" value="WD40_repeat_dom_sf"/>
</dbReference>
<comment type="similarity">
    <text evidence="2 6">Belongs to the WD repeat IPI3/WDR18 family.</text>
</comment>
<keyword evidence="8" id="KW-1185">Reference proteome</keyword>
<accession>A0A420YCC0</accession>
<comment type="function">
    <text evidence="1 6">Component of the RIX1 complex required for processing of ITS2 sequences from 35S pre-rRNA.</text>
</comment>
<evidence type="ECO:0000256" key="5">
    <source>
        <dbReference type="PROSITE-ProRule" id="PRU00221"/>
    </source>
</evidence>
<dbReference type="OrthoDB" id="756370at2759"/>
<dbReference type="STRING" id="177199.A0A420YCC0"/>
<evidence type="ECO:0000313" key="8">
    <source>
        <dbReference type="Proteomes" id="UP000275385"/>
    </source>
</evidence>
<dbReference type="PANTHER" id="PTHR18763:SF0">
    <property type="entry name" value="WD REPEAT-CONTAINING PROTEIN 18"/>
    <property type="match status" value="1"/>
</dbReference>
<dbReference type="InterPro" id="IPR045227">
    <property type="entry name" value="WDR18/Ipi3/RID3"/>
</dbReference>
<organism evidence="7 8">
    <name type="scientific">Coniochaeta pulveracea</name>
    <dbReference type="NCBI Taxonomy" id="177199"/>
    <lineage>
        <taxon>Eukaryota</taxon>
        <taxon>Fungi</taxon>
        <taxon>Dikarya</taxon>
        <taxon>Ascomycota</taxon>
        <taxon>Pezizomycotina</taxon>
        <taxon>Sordariomycetes</taxon>
        <taxon>Sordariomycetidae</taxon>
        <taxon>Coniochaetales</taxon>
        <taxon>Coniochaetaceae</taxon>
        <taxon>Coniochaeta</taxon>
    </lineage>
</organism>
<protein>
    <recommendedName>
        <fullName evidence="6">Pre-rRNA-processing protein IPI3</fullName>
    </recommendedName>
</protein>
<name>A0A420YCC0_9PEZI</name>
<dbReference type="GO" id="GO:0120330">
    <property type="term" value="C:rixosome complex"/>
    <property type="evidence" value="ECO:0007669"/>
    <property type="project" value="UniProtKB-UniRule"/>
</dbReference>
<dbReference type="EMBL" id="QVQW01000020">
    <property type="protein sequence ID" value="RKU45558.1"/>
    <property type="molecule type" value="Genomic_DNA"/>
</dbReference>
<dbReference type="PANTHER" id="PTHR18763">
    <property type="entry name" value="WD-REPEAT PROTEIN 18"/>
    <property type="match status" value="1"/>
</dbReference>
<evidence type="ECO:0000313" key="7">
    <source>
        <dbReference type="EMBL" id="RKU45558.1"/>
    </source>
</evidence>
<comment type="subcellular location">
    <subcellularLocation>
        <location evidence="6">Nucleus</location>
    </subcellularLocation>
</comment>
<dbReference type="SUPFAM" id="SSF50978">
    <property type="entry name" value="WD40 repeat-like"/>
    <property type="match status" value="1"/>
</dbReference>
<dbReference type="GO" id="GO:0006364">
    <property type="term" value="P:rRNA processing"/>
    <property type="evidence" value="ECO:0007669"/>
    <property type="project" value="UniProtKB-UniRule"/>
</dbReference>
<comment type="subunit">
    <text evidence="6">Component of the RIX1 complex, composed of IPI1, RIX1/IPI2 and IPI3 in a 1:2:2 stoichiometry. The complex interacts (via RIX1) with MDN1 (via its hexameric AAA ATPase ring) and the pre-60S ribosome particles.</text>
</comment>
<dbReference type="GO" id="GO:0005656">
    <property type="term" value="C:nuclear pre-replicative complex"/>
    <property type="evidence" value="ECO:0007669"/>
    <property type="project" value="TreeGrafter"/>
</dbReference>
<proteinExistence type="inferred from homology"/>
<evidence type="ECO:0000256" key="2">
    <source>
        <dbReference type="ARBA" id="ARBA00010143"/>
    </source>
</evidence>
<dbReference type="FunFam" id="2.130.10.10:FF:000929">
    <property type="entry name" value="Ribosomal assembly complex component Ipi3"/>
    <property type="match status" value="1"/>
</dbReference>
<gene>
    <name evidence="7" type="primary">IPI3</name>
    <name evidence="7" type="ORF">DL546_006291</name>
</gene>
<dbReference type="AlphaFoldDB" id="A0A420YCC0"/>
<evidence type="ECO:0000256" key="1">
    <source>
        <dbReference type="ARBA" id="ARBA00002355"/>
    </source>
</evidence>
<dbReference type="PROSITE" id="PS50082">
    <property type="entry name" value="WD_REPEATS_2"/>
    <property type="match status" value="2"/>
</dbReference>
<dbReference type="Gene3D" id="2.130.10.10">
    <property type="entry name" value="YVTN repeat-like/Quinoprotein amine dehydrogenase"/>
    <property type="match status" value="2"/>
</dbReference>
<keyword evidence="4" id="KW-0677">Repeat</keyword>
<dbReference type="Pfam" id="PF00400">
    <property type="entry name" value="WD40"/>
    <property type="match status" value="2"/>
</dbReference>
<dbReference type="InterPro" id="IPR001680">
    <property type="entry name" value="WD40_rpt"/>
</dbReference>
<keyword evidence="3 5" id="KW-0853">WD repeat</keyword>
<keyword evidence="6" id="KW-0539">Nucleus</keyword>
<reference evidence="7 8" key="1">
    <citation type="submission" date="2018-08" db="EMBL/GenBank/DDBJ databases">
        <title>Draft genome of the lignicolous fungus Coniochaeta pulveracea.</title>
        <authorList>
            <person name="Borstlap C.J."/>
            <person name="De Witt R.N."/>
            <person name="Botha A."/>
            <person name="Volschenk H."/>
        </authorList>
    </citation>
    <scope>NUCLEOTIDE SEQUENCE [LARGE SCALE GENOMIC DNA]</scope>
    <source>
        <strain evidence="7 8">CAB683</strain>
    </source>
</reference>
<feature type="repeat" description="WD" evidence="5">
    <location>
        <begin position="122"/>
        <end position="153"/>
    </location>
</feature>
<evidence type="ECO:0000256" key="4">
    <source>
        <dbReference type="ARBA" id="ARBA00022737"/>
    </source>
</evidence>
<feature type="repeat" description="WD" evidence="5">
    <location>
        <begin position="171"/>
        <end position="216"/>
    </location>
</feature>
<evidence type="ECO:0000256" key="6">
    <source>
        <dbReference type="RuleBase" id="RU369067"/>
    </source>
</evidence>
<dbReference type="InterPro" id="IPR015943">
    <property type="entry name" value="WD40/YVTN_repeat-like_dom_sf"/>
</dbReference>